<dbReference type="Proteomes" id="UP000322214">
    <property type="component" value="Chromosome"/>
</dbReference>
<sequence length="219" mass="24352">MACVEKPQMDTDPCSTSVPICAHQFAFQPQKSTVKGHVDFHPTITFATNLRRLHPQVPLVNIPTVFFRILRHAVVHKPVVRPTGEAHIRFSTRTLLIVVAFVAFALASVFAVSRWVDPFDDRNFDSQQWATASSDNRAPMARDVVSRVRGMDRDGVIELLGQPGDRLDSATDAGGHPLRGAEVFSYYIGSWSMHGMDDAFVYVHFDTDGAVIHSEITGY</sequence>
<feature type="transmembrane region" description="Helical" evidence="1">
    <location>
        <begin position="95"/>
        <end position="116"/>
    </location>
</feature>
<keyword evidence="1" id="KW-1133">Transmembrane helix</keyword>
<gene>
    <name evidence="2" type="ORF">MFFC18_19540</name>
</gene>
<keyword evidence="1" id="KW-0812">Transmembrane</keyword>
<organism evidence="2 3">
    <name type="scientific">Mariniblastus fucicola</name>
    <dbReference type="NCBI Taxonomy" id="980251"/>
    <lineage>
        <taxon>Bacteria</taxon>
        <taxon>Pseudomonadati</taxon>
        <taxon>Planctomycetota</taxon>
        <taxon>Planctomycetia</taxon>
        <taxon>Pirellulales</taxon>
        <taxon>Pirellulaceae</taxon>
        <taxon>Mariniblastus</taxon>
    </lineage>
</organism>
<dbReference type="EMBL" id="CP042912">
    <property type="protein sequence ID" value="QEG22093.1"/>
    <property type="molecule type" value="Genomic_DNA"/>
</dbReference>
<keyword evidence="1" id="KW-0472">Membrane</keyword>
<proteinExistence type="predicted"/>
<keyword evidence="3" id="KW-1185">Reference proteome</keyword>
<name>A0A5B9PHA4_9BACT</name>
<dbReference type="AlphaFoldDB" id="A0A5B9PHA4"/>
<evidence type="ECO:0000256" key="1">
    <source>
        <dbReference type="SAM" id="Phobius"/>
    </source>
</evidence>
<dbReference type="KEGG" id="mff:MFFC18_19540"/>
<evidence type="ECO:0000313" key="2">
    <source>
        <dbReference type="EMBL" id="QEG22093.1"/>
    </source>
</evidence>
<dbReference type="STRING" id="980251.GCA_001642875_03441"/>
<accession>A0A5B9PHA4</accession>
<evidence type="ECO:0000313" key="3">
    <source>
        <dbReference type="Proteomes" id="UP000322214"/>
    </source>
</evidence>
<reference evidence="2 3" key="1">
    <citation type="submission" date="2019-08" db="EMBL/GenBank/DDBJ databases">
        <title>Deep-cultivation of Planctomycetes and their phenomic and genomic characterization uncovers novel biology.</title>
        <authorList>
            <person name="Wiegand S."/>
            <person name="Jogler M."/>
            <person name="Boedeker C."/>
            <person name="Pinto D."/>
            <person name="Vollmers J."/>
            <person name="Rivas-Marin E."/>
            <person name="Kohn T."/>
            <person name="Peeters S.H."/>
            <person name="Heuer A."/>
            <person name="Rast P."/>
            <person name="Oberbeckmann S."/>
            <person name="Bunk B."/>
            <person name="Jeske O."/>
            <person name="Meyerdierks A."/>
            <person name="Storesund J.E."/>
            <person name="Kallscheuer N."/>
            <person name="Luecker S."/>
            <person name="Lage O.M."/>
            <person name="Pohl T."/>
            <person name="Merkel B.J."/>
            <person name="Hornburger P."/>
            <person name="Mueller R.-W."/>
            <person name="Bruemmer F."/>
            <person name="Labrenz M."/>
            <person name="Spormann A.M."/>
            <person name="Op den Camp H."/>
            <person name="Overmann J."/>
            <person name="Amann R."/>
            <person name="Jetten M.S.M."/>
            <person name="Mascher T."/>
            <person name="Medema M.H."/>
            <person name="Devos D.P."/>
            <person name="Kaster A.-K."/>
            <person name="Ovreas L."/>
            <person name="Rohde M."/>
            <person name="Galperin M.Y."/>
            <person name="Jogler C."/>
        </authorList>
    </citation>
    <scope>NUCLEOTIDE SEQUENCE [LARGE SCALE GENOMIC DNA]</scope>
    <source>
        <strain evidence="2 3">FC18</strain>
    </source>
</reference>
<protein>
    <submittedName>
        <fullName evidence="2">Uncharacterized protein</fullName>
    </submittedName>
</protein>